<dbReference type="InterPro" id="IPR029069">
    <property type="entry name" value="HotDog_dom_sf"/>
</dbReference>
<organism evidence="2 3">
    <name type="scientific">Pseudomyxococcus hansupus</name>
    <dbReference type="NCBI Taxonomy" id="1297742"/>
    <lineage>
        <taxon>Bacteria</taxon>
        <taxon>Pseudomonadati</taxon>
        <taxon>Myxococcota</taxon>
        <taxon>Myxococcia</taxon>
        <taxon>Myxococcales</taxon>
        <taxon>Cystobacterineae</taxon>
        <taxon>Myxococcaceae</taxon>
        <taxon>Pseudomyxococcus</taxon>
    </lineage>
</organism>
<dbReference type="EMBL" id="CP012109">
    <property type="protein sequence ID" value="AKQ68555.1"/>
    <property type="molecule type" value="Genomic_DNA"/>
</dbReference>
<sequence length="161" mass="16952">MSDSPSGAPSRPSQADLDRYAEQFSQSLTLRLFGAHLSFPEGRKVVVSIPELRPEHRGGAGSASTVNGGILAALFDYAIGCTGALVDPGRRCATVQLSMSFERAVTGGSIRVESEIDSQSVSMLFATARLYDDAGRVCARCQGVVKLSNARWASGDSPAVN</sequence>
<dbReference type="InterPro" id="IPR006683">
    <property type="entry name" value="Thioestr_dom"/>
</dbReference>
<dbReference type="RefSeq" id="WP_002638318.1">
    <property type="nucleotide sequence ID" value="NZ_CP012109.1"/>
</dbReference>
<evidence type="ECO:0000313" key="3">
    <source>
        <dbReference type="Proteomes" id="UP000009026"/>
    </source>
</evidence>
<gene>
    <name evidence="2" type="ORF">A176_005467</name>
</gene>
<protein>
    <submittedName>
        <fullName evidence="2">Thioesterase family protein</fullName>
    </submittedName>
</protein>
<keyword evidence="3" id="KW-1185">Reference proteome</keyword>
<dbReference type="STRING" id="1297742.A176_005467"/>
<name>A0A0H4X4P0_9BACT</name>
<dbReference type="Pfam" id="PF03061">
    <property type="entry name" value="4HBT"/>
    <property type="match status" value="1"/>
</dbReference>
<dbReference type="GO" id="GO:0016790">
    <property type="term" value="F:thiolester hydrolase activity"/>
    <property type="evidence" value="ECO:0007669"/>
    <property type="project" value="UniProtKB-ARBA"/>
</dbReference>
<dbReference type="OrthoDB" id="8809459at2"/>
<dbReference type="CDD" id="cd03443">
    <property type="entry name" value="PaaI_thioesterase"/>
    <property type="match status" value="1"/>
</dbReference>
<evidence type="ECO:0000259" key="1">
    <source>
        <dbReference type="Pfam" id="PF03061"/>
    </source>
</evidence>
<dbReference type="SUPFAM" id="SSF54637">
    <property type="entry name" value="Thioesterase/thiol ester dehydrase-isomerase"/>
    <property type="match status" value="1"/>
</dbReference>
<accession>A0A0H4X4P0</accession>
<reference evidence="2 3" key="1">
    <citation type="journal article" date="2016" name="PLoS ONE">
        <title>Complete Genome Sequence and Comparative Genomics of a Novel Myxobacterium Myxococcus hansupus.</title>
        <authorList>
            <person name="Sharma G."/>
            <person name="Narwani T."/>
            <person name="Subramanian S."/>
        </authorList>
    </citation>
    <scope>NUCLEOTIDE SEQUENCE [LARGE SCALE GENOMIC DNA]</scope>
    <source>
        <strain evidence="3">mixupus</strain>
    </source>
</reference>
<dbReference type="PATRIC" id="fig|1297742.4.peg.5559"/>
<dbReference type="KEGG" id="mym:A176_005467"/>
<dbReference type="Gene3D" id="3.10.129.10">
    <property type="entry name" value="Hotdog Thioesterase"/>
    <property type="match status" value="1"/>
</dbReference>
<dbReference type="eggNOG" id="COG2050">
    <property type="taxonomic scope" value="Bacteria"/>
</dbReference>
<dbReference type="Proteomes" id="UP000009026">
    <property type="component" value="Chromosome"/>
</dbReference>
<proteinExistence type="predicted"/>
<feature type="domain" description="Thioesterase" evidence="1">
    <location>
        <begin position="65"/>
        <end position="139"/>
    </location>
</feature>
<evidence type="ECO:0000313" key="2">
    <source>
        <dbReference type="EMBL" id="AKQ68555.1"/>
    </source>
</evidence>
<dbReference type="AlphaFoldDB" id="A0A0H4X4P0"/>